<evidence type="ECO:0000313" key="4">
    <source>
        <dbReference type="Proteomes" id="UP000235392"/>
    </source>
</evidence>
<keyword evidence="3" id="KW-1185">Reference proteome</keyword>
<accession>A0A2N5V153</accession>
<comment type="caution">
    <text evidence="2">The sequence shown here is derived from an EMBL/GenBank/DDBJ whole genome shotgun (WGS) entry which is preliminary data.</text>
</comment>
<dbReference type="AlphaFoldDB" id="A0A2N5V153"/>
<sequence length="53" mass="5807">MLSHPSTNVYTHPLGLVFLSSGPCSAYQSGLVRLRQRANSLNPVKICDQCRCS</sequence>
<gene>
    <name evidence="2" type="ORF">PCANC_19413</name>
    <name evidence="1" type="ORF">PCASD_20459</name>
</gene>
<evidence type="ECO:0000313" key="3">
    <source>
        <dbReference type="Proteomes" id="UP000235388"/>
    </source>
</evidence>
<name>A0A2N5V153_9BASI</name>
<evidence type="ECO:0000313" key="1">
    <source>
        <dbReference type="EMBL" id="PLW30925.1"/>
    </source>
</evidence>
<organism evidence="2 3">
    <name type="scientific">Puccinia coronata f. sp. avenae</name>
    <dbReference type="NCBI Taxonomy" id="200324"/>
    <lineage>
        <taxon>Eukaryota</taxon>
        <taxon>Fungi</taxon>
        <taxon>Dikarya</taxon>
        <taxon>Basidiomycota</taxon>
        <taxon>Pucciniomycotina</taxon>
        <taxon>Pucciniomycetes</taxon>
        <taxon>Pucciniales</taxon>
        <taxon>Pucciniaceae</taxon>
        <taxon>Puccinia</taxon>
    </lineage>
</organism>
<dbReference type="Proteomes" id="UP000235388">
    <property type="component" value="Unassembled WGS sequence"/>
</dbReference>
<dbReference type="EMBL" id="PGCJ01000144">
    <property type="protein sequence ID" value="PLW43728.1"/>
    <property type="molecule type" value="Genomic_DNA"/>
</dbReference>
<proteinExistence type="predicted"/>
<protein>
    <submittedName>
        <fullName evidence="2">Uncharacterized protein</fullName>
    </submittedName>
</protein>
<dbReference type="EMBL" id="PGCI01000282">
    <property type="protein sequence ID" value="PLW30925.1"/>
    <property type="molecule type" value="Genomic_DNA"/>
</dbReference>
<reference evidence="3 4" key="1">
    <citation type="submission" date="2017-11" db="EMBL/GenBank/DDBJ databases">
        <title>De novo assembly and phasing of dikaryotic genomes from two isolates of Puccinia coronata f. sp. avenae, the causal agent of oat crown rust.</title>
        <authorList>
            <person name="Miller M.E."/>
            <person name="Zhang Y."/>
            <person name="Omidvar V."/>
            <person name="Sperschneider J."/>
            <person name="Schwessinger B."/>
            <person name="Raley C."/>
            <person name="Palmer J.M."/>
            <person name="Garnica D."/>
            <person name="Upadhyaya N."/>
            <person name="Rathjen J."/>
            <person name="Taylor J.M."/>
            <person name="Park R.F."/>
            <person name="Dodds P.N."/>
            <person name="Hirsch C.D."/>
            <person name="Kianian S.F."/>
            <person name="Figueroa M."/>
        </authorList>
    </citation>
    <scope>NUCLEOTIDE SEQUENCE [LARGE SCALE GENOMIC DNA]</scope>
    <source>
        <strain evidence="2">12NC29</strain>
        <strain evidence="1">12SD80</strain>
    </source>
</reference>
<dbReference type="Proteomes" id="UP000235392">
    <property type="component" value="Unassembled WGS sequence"/>
</dbReference>
<evidence type="ECO:0000313" key="2">
    <source>
        <dbReference type="EMBL" id="PLW43728.1"/>
    </source>
</evidence>